<name>A0A0A9XFV2_LYGHE</name>
<proteinExistence type="predicted"/>
<dbReference type="AlphaFoldDB" id="A0A0A9XFV2"/>
<protein>
    <submittedName>
        <fullName evidence="2">Uncharacterized protein</fullName>
    </submittedName>
</protein>
<evidence type="ECO:0000256" key="1">
    <source>
        <dbReference type="SAM" id="MobiDB-lite"/>
    </source>
</evidence>
<reference evidence="2" key="2">
    <citation type="submission" date="2014-07" db="EMBL/GenBank/DDBJ databases">
        <authorList>
            <person name="Hull J."/>
        </authorList>
    </citation>
    <scope>NUCLEOTIDE SEQUENCE</scope>
</reference>
<sequence length="114" mass="11041">YSSGASNGGYSSGSSGGYDGGSSSYAKRPSNNYGAPSSISNSYQQSSRGPAKNPFAGQTHQVYPAVPSISFGLPADSGSSGGSGGQYASNGGYSSGGSSGQQYSNGGYSSGDSS</sequence>
<organism evidence="2">
    <name type="scientific">Lygus hesperus</name>
    <name type="common">Western plant bug</name>
    <dbReference type="NCBI Taxonomy" id="30085"/>
    <lineage>
        <taxon>Eukaryota</taxon>
        <taxon>Metazoa</taxon>
        <taxon>Ecdysozoa</taxon>
        <taxon>Arthropoda</taxon>
        <taxon>Hexapoda</taxon>
        <taxon>Insecta</taxon>
        <taxon>Pterygota</taxon>
        <taxon>Neoptera</taxon>
        <taxon>Paraneoptera</taxon>
        <taxon>Hemiptera</taxon>
        <taxon>Heteroptera</taxon>
        <taxon>Panheteroptera</taxon>
        <taxon>Cimicomorpha</taxon>
        <taxon>Miridae</taxon>
        <taxon>Mirini</taxon>
        <taxon>Lygus</taxon>
    </lineage>
</organism>
<feature type="region of interest" description="Disordered" evidence="1">
    <location>
        <begin position="1"/>
        <end position="114"/>
    </location>
</feature>
<feature type="compositionally biased region" description="Gly residues" evidence="1">
    <location>
        <begin position="1"/>
        <end position="20"/>
    </location>
</feature>
<reference evidence="2" key="1">
    <citation type="journal article" date="2014" name="PLoS ONE">
        <title>Transcriptome-Based Identification of ABC Transporters in the Western Tarnished Plant Bug Lygus hesperus.</title>
        <authorList>
            <person name="Hull J.J."/>
            <person name="Chaney K."/>
            <person name="Geib S.M."/>
            <person name="Fabrick J.A."/>
            <person name="Brent C.S."/>
            <person name="Walsh D."/>
            <person name="Lavine L.C."/>
        </authorList>
    </citation>
    <scope>NUCLEOTIDE SEQUENCE</scope>
</reference>
<dbReference type="EMBL" id="GBHO01024730">
    <property type="protein sequence ID" value="JAG18874.1"/>
    <property type="molecule type" value="Transcribed_RNA"/>
</dbReference>
<feature type="non-terminal residue" evidence="2">
    <location>
        <position position="1"/>
    </location>
</feature>
<evidence type="ECO:0000313" key="2">
    <source>
        <dbReference type="EMBL" id="JAG18874.1"/>
    </source>
</evidence>
<feature type="compositionally biased region" description="Low complexity" evidence="1">
    <location>
        <begin position="37"/>
        <end position="47"/>
    </location>
</feature>
<accession>A0A0A9XFV2</accession>
<feature type="compositionally biased region" description="Low complexity" evidence="1">
    <location>
        <begin position="100"/>
        <end position="114"/>
    </location>
</feature>
<feature type="non-terminal residue" evidence="2">
    <location>
        <position position="114"/>
    </location>
</feature>
<gene>
    <name evidence="2" type="ORF">CM83_103113</name>
</gene>